<feature type="region of interest" description="Disordered" evidence="1">
    <location>
        <begin position="312"/>
        <end position="441"/>
    </location>
</feature>
<dbReference type="SUPFAM" id="SSF88713">
    <property type="entry name" value="Glycoside hydrolase/deacetylase"/>
    <property type="match status" value="1"/>
</dbReference>
<dbReference type="OrthoDB" id="504708at2759"/>
<evidence type="ECO:0000313" key="5">
    <source>
        <dbReference type="Proteomes" id="UP000008141"/>
    </source>
</evidence>
<dbReference type="PANTHER" id="PTHR45985:SF3">
    <property type="entry name" value="CHITIN DEACETYLASE-LIKE 4"/>
    <property type="match status" value="1"/>
</dbReference>
<protein>
    <recommendedName>
        <fullName evidence="3">NodB homology domain-containing protein</fullName>
    </recommendedName>
</protein>
<dbReference type="InterPro" id="IPR011330">
    <property type="entry name" value="Glyco_hydro/deAcase_b/a-brl"/>
</dbReference>
<dbReference type="KEGG" id="cvr:CHLNCDRAFT_138796"/>
<dbReference type="STRING" id="554065.E1ZNS2"/>
<feature type="chain" id="PRO_5003155944" description="NodB homology domain-containing protein" evidence="2">
    <location>
        <begin position="20"/>
        <end position="441"/>
    </location>
</feature>
<reference evidence="4 5" key="1">
    <citation type="journal article" date="2010" name="Plant Cell">
        <title>The Chlorella variabilis NC64A genome reveals adaptation to photosymbiosis, coevolution with viruses, and cryptic sex.</title>
        <authorList>
            <person name="Blanc G."/>
            <person name="Duncan G."/>
            <person name="Agarkova I."/>
            <person name="Borodovsky M."/>
            <person name="Gurnon J."/>
            <person name="Kuo A."/>
            <person name="Lindquist E."/>
            <person name="Lucas S."/>
            <person name="Pangilinan J."/>
            <person name="Polle J."/>
            <person name="Salamov A."/>
            <person name="Terry A."/>
            <person name="Yamada T."/>
            <person name="Dunigan D.D."/>
            <person name="Grigoriev I.V."/>
            <person name="Claverie J.M."/>
            <person name="Van Etten J.L."/>
        </authorList>
    </citation>
    <scope>NUCLEOTIDE SEQUENCE [LARGE SCALE GENOMIC DNA]</scope>
    <source>
        <strain evidence="4 5">NC64A</strain>
    </source>
</reference>
<dbReference type="GO" id="GO:0016810">
    <property type="term" value="F:hydrolase activity, acting on carbon-nitrogen (but not peptide) bonds"/>
    <property type="evidence" value="ECO:0007669"/>
    <property type="project" value="InterPro"/>
</dbReference>
<dbReference type="InterPro" id="IPR052740">
    <property type="entry name" value="CE4"/>
</dbReference>
<keyword evidence="2" id="KW-0732">Signal</keyword>
<gene>
    <name evidence="4" type="ORF">CHLNCDRAFT_138796</name>
</gene>
<evidence type="ECO:0000313" key="4">
    <source>
        <dbReference type="EMBL" id="EFN52367.1"/>
    </source>
</evidence>
<dbReference type="AlphaFoldDB" id="E1ZNS2"/>
<feature type="domain" description="NodB homology" evidence="3">
    <location>
        <begin position="67"/>
        <end position="156"/>
    </location>
</feature>
<dbReference type="RefSeq" id="XP_005844469.1">
    <property type="nucleotide sequence ID" value="XM_005844407.1"/>
</dbReference>
<dbReference type="InParanoid" id="E1ZNS2"/>
<name>E1ZNS2_CHLVA</name>
<accession>E1ZNS2</accession>
<dbReference type="Pfam" id="PF01522">
    <property type="entry name" value="Polysacc_deac_1"/>
    <property type="match status" value="1"/>
</dbReference>
<evidence type="ECO:0000256" key="1">
    <source>
        <dbReference type="SAM" id="MobiDB-lite"/>
    </source>
</evidence>
<dbReference type="Gene3D" id="3.20.20.370">
    <property type="entry name" value="Glycoside hydrolase/deacetylase"/>
    <property type="match status" value="1"/>
</dbReference>
<dbReference type="PANTHER" id="PTHR45985">
    <property type="match status" value="1"/>
</dbReference>
<dbReference type="InterPro" id="IPR002509">
    <property type="entry name" value="NODB_dom"/>
</dbReference>
<dbReference type="Proteomes" id="UP000008141">
    <property type="component" value="Unassembled WGS sequence"/>
</dbReference>
<keyword evidence="5" id="KW-1185">Reference proteome</keyword>
<feature type="compositionally biased region" description="Acidic residues" evidence="1">
    <location>
        <begin position="333"/>
        <end position="430"/>
    </location>
</feature>
<evidence type="ECO:0000259" key="3">
    <source>
        <dbReference type="Pfam" id="PF01522"/>
    </source>
</evidence>
<dbReference type="GO" id="GO:0005975">
    <property type="term" value="P:carbohydrate metabolic process"/>
    <property type="evidence" value="ECO:0007669"/>
    <property type="project" value="InterPro"/>
</dbReference>
<sequence>MRSLFVAALLLAAVCGAACASTNTPGGLSREETPQFVLLSHDDAIKGPTYGMMTGLTAGKVANNCPIAATMFLLDKGNSCSKAKDLYNQGYELAVHAITHDSFLPKSKDEIAEQIVGGRQQMADCIGISAGEMMGARAPFLEIKPEVWEVLSENGFLYDSSLIENTKGKSISNGMGDRVWPWDLGEGFPQNCDLYQSSQKCSGSYPGLKEVPLWDLSAYGGTFTMDYGDDPYGGGGSNGNVLGTLMANFEESYNGNRAPFPLFIHSEYLEGNKGDVEAFIDEVSQREGVYFITIRQLLAWMSNPIPLQQLTPEALGCGNPGGAPGTGEPAEPILDEFPAEVDTPPEDEEEGGDAEDEPEEEASQEEDAEIEGEIEGEEEVLDEEVDEEVAEEEIVVDEEQPEEEEEIEEVLEEEPVEEDGEGDDEGEGEEVVVMTRRMLRA</sequence>
<organism evidence="5">
    <name type="scientific">Chlorella variabilis</name>
    <name type="common">Green alga</name>
    <dbReference type="NCBI Taxonomy" id="554065"/>
    <lineage>
        <taxon>Eukaryota</taxon>
        <taxon>Viridiplantae</taxon>
        <taxon>Chlorophyta</taxon>
        <taxon>core chlorophytes</taxon>
        <taxon>Trebouxiophyceae</taxon>
        <taxon>Chlorellales</taxon>
        <taxon>Chlorellaceae</taxon>
        <taxon>Chlorella clade</taxon>
        <taxon>Chlorella</taxon>
    </lineage>
</organism>
<dbReference type="GeneID" id="17351843"/>
<proteinExistence type="predicted"/>
<dbReference type="eggNOG" id="ENOG502QVDW">
    <property type="taxonomic scope" value="Eukaryota"/>
</dbReference>
<feature type="signal peptide" evidence="2">
    <location>
        <begin position="1"/>
        <end position="19"/>
    </location>
</feature>
<evidence type="ECO:0000256" key="2">
    <source>
        <dbReference type="SAM" id="SignalP"/>
    </source>
</evidence>
<dbReference type="EMBL" id="GL433856">
    <property type="protein sequence ID" value="EFN52367.1"/>
    <property type="molecule type" value="Genomic_DNA"/>
</dbReference>